<gene>
    <name evidence="1" type="ORF">J4Q44_G00203410</name>
</gene>
<dbReference type="EMBL" id="JAGTTL010000018">
    <property type="protein sequence ID" value="KAK6308878.1"/>
    <property type="molecule type" value="Genomic_DNA"/>
</dbReference>
<accession>A0AAN8LB87</accession>
<dbReference type="Proteomes" id="UP001356427">
    <property type="component" value="Unassembled WGS sequence"/>
</dbReference>
<evidence type="ECO:0000313" key="2">
    <source>
        <dbReference type="Proteomes" id="UP001356427"/>
    </source>
</evidence>
<dbReference type="AlphaFoldDB" id="A0AAN8LB87"/>
<proteinExistence type="predicted"/>
<protein>
    <submittedName>
        <fullName evidence="1">Uncharacterized protein</fullName>
    </submittedName>
</protein>
<keyword evidence="2" id="KW-1185">Reference proteome</keyword>
<evidence type="ECO:0000313" key="1">
    <source>
        <dbReference type="EMBL" id="KAK6308878.1"/>
    </source>
</evidence>
<organism evidence="1 2">
    <name type="scientific">Coregonus suidteri</name>
    <dbReference type="NCBI Taxonomy" id="861788"/>
    <lineage>
        <taxon>Eukaryota</taxon>
        <taxon>Metazoa</taxon>
        <taxon>Chordata</taxon>
        <taxon>Craniata</taxon>
        <taxon>Vertebrata</taxon>
        <taxon>Euteleostomi</taxon>
        <taxon>Actinopterygii</taxon>
        <taxon>Neopterygii</taxon>
        <taxon>Teleostei</taxon>
        <taxon>Protacanthopterygii</taxon>
        <taxon>Salmoniformes</taxon>
        <taxon>Salmonidae</taxon>
        <taxon>Coregoninae</taxon>
        <taxon>Coregonus</taxon>
    </lineage>
</organism>
<name>A0AAN8LB87_9TELE</name>
<sequence length="79" mass="9167">MRTPLCSWMRAIASLEVTSTHLGFLLGPQRRRLSFYRDRCASKGHDDLDEIAELRQSPKYSENRTIRLLCLHLGHILKS</sequence>
<reference evidence="1 2" key="1">
    <citation type="submission" date="2021-04" db="EMBL/GenBank/DDBJ databases">
        <authorList>
            <person name="De Guttry C."/>
            <person name="Zahm M."/>
            <person name="Klopp C."/>
            <person name="Cabau C."/>
            <person name="Louis A."/>
            <person name="Berthelot C."/>
            <person name="Parey E."/>
            <person name="Roest Crollius H."/>
            <person name="Montfort J."/>
            <person name="Robinson-Rechavi M."/>
            <person name="Bucao C."/>
            <person name="Bouchez O."/>
            <person name="Gislard M."/>
            <person name="Lluch J."/>
            <person name="Milhes M."/>
            <person name="Lampietro C."/>
            <person name="Lopez Roques C."/>
            <person name="Donnadieu C."/>
            <person name="Braasch I."/>
            <person name="Desvignes T."/>
            <person name="Postlethwait J."/>
            <person name="Bobe J."/>
            <person name="Wedekind C."/>
            <person name="Guiguen Y."/>
        </authorList>
    </citation>
    <scope>NUCLEOTIDE SEQUENCE [LARGE SCALE GENOMIC DNA]</scope>
    <source>
        <strain evidence="1">Cs_M1</strain>
        <tissue evidence="1">Blood</tissue>
    </source>
</reference>
<comment type="caution">
    <text evidence="1">The sequence shown here is derived from an EMBL/GenBank/DDBJ whole genome shotgun (WGS) entry which is preliminary data.</text>
</comment>